<dbReference type="NCBIfam" id="NF040809">
    <property type="entry name" value="germ_prot_CspBA"/>
    <property type="match status" value="1"/>
</dbReference>
<evidence type="ECO:0000256" key="4">
    <source>
        <dbReference type="ARBA" id="ARBA00022825"/>
    </source>
</evidence>
<dbReference type="InterPro" id="IPR036852">
    <property type="entry name" value="Peptidase_S8/S53_dom_sf"/>
</dbReference>
<name>A0ABU0MZA1_9FIRM</name>
<evidence type="ECO:0000256" key="3">
    <source>
        <dbReference type="ARBA" id="ARBA00022801"/>
    </source>
</evidence>
<dbReference type="InterPro" id="IPR023827">
    <property type="entry name" value="Peptidase_S8_Asp-AS"/>
</dbReference>
<comment type="similarity">
    <text evidence="1 5 6">Belongs to the peptidase S8 family.</text>
</comment>
<feature type="domain" description="Peptidase S8/S53" evidence="7">
    <location>
        <begin position="317"/>
        <end position="438"/>
    </location>
</feature>
<dbReference type="PANTHER" id="PTHR43806:SF11">
    <property type="entry name" value="CEREVISIN-RELATED"/>
    <property type="match status" value="1"/>
</dbReference>
<keyword evidence="4 5" id="KW-0720">Serine protease</keyword>
<dbReference type="Gene3D" id="3.40.50.200">
    <property type="entry name" value="Peptidase S8/S53 domain"/>
    <property type="match status" value="2"/>
</dbReference>
<dbReference type="PROSITE" id="PS51892">
    <property type="entry name" value="SUBTILASE"/>
    <property type="match status" value="2"/>
</dbReference>
<keyword evidence="2 5" id="KW-0645">Protease</keyword>
<dbReference type="PROSITE" id="PS00136">
    <property type="entry name" value="SUBTILASE_ASP"/>
    <property type="match status" value="1"/>
</dbReference>
<feature type="domain" description="Peptidase S8/S53" evidence="7">
    <location>
        <begin position="565"/>
        <end position="742"/>
    </location>
</feature>
<evidence type="ECO:0000256" key="6">
    <source>
        <dbReference type="RuleBase" id="RU003355"/>
    </source>
</evidence>
<feature type="active site" description="Charge relay system" evidence="5">
    <location>
        <position position="573"/>
    </location>
</feature>
<evidence type="ECO:0000256" key="1">
    <source>
        <dbReference type="ARBA" id="ARBA00011073"/>
    </source>
</evidence>
<evidence type="ECO:0000256" key="5">
    <source>
        <dbReference type="PROSITE-ProRule" id="PRU01240"/>
    </source>
</evidence>
<evidence type="ECO:0000259" key="7">
    <source>
        <dbReference type="Pfam" id="PF00082"/>
    </source>
</evidence>
<keyword evidence="9" id="KW-1185">Reference proteome</keyword>
<dbReference type="PRINTS" id="PR00723">
    <property type="entry name" value="SUBTILISIN"/>
</dbReference>
<feature type="active site" description="Charge relay system" evidence="5">
    <location>
        <position position="82"/>
    </location>
</feature>
<dbReference type="EMBL" id="JAUSWG010000004">
    <property type="protein sequence ID" value="MDQ0556196.1"/>
    <property type="molecule type" value="Genomic_DNA"/>
</dbReference>
<evidence type="ECO:0000313" key="8">
    <source>
        <dbReference type="EMBL" id="MDQ0556196.1"/>
    </source>
</evidence>
<feature type="domain" description="Peptidase S8/S53" evidence="7">
    <location>
        <begin position="16"/>
        <end position="241"/>
    </location>
</feature>
<feature type="domain" description="Peptidase S8/S53" evidence="7">
    <location>
        <begin position="878"/>
        <end position="959"/>
    </location>
</feature>
<keyword evidence="3 5" id="KW-0378">Hydrolase</keyword>
<dbReference type="PANTHER" id="PTHR43806">
    <property type="entry name" value="PEPTIDASE S8"/>
    <property type="match status" value="1"/>
</dbReference>
<evidence type="ECO:0000313" key="9">
    <source>
        <dbReference type="Proteomes" id="UP001232584"/>
    </source>
</evidence>
<reference evidence="8 9" key="1">
    <citation type="submission" date="2023-07" db="EMBL/GenBank/DDBJ databases">
        <title>Genomic Encyclopedia of Type Strains, Phase IV (KMG-IV): sequencing the most valuable type-strain genomes for metagenomic binning, comparative biology and taxonomic classification.</title>
        <authorList>
            <person name="Goeker M."/>
        </authorList>
    </citation>
    <scope>NUCLEOTIDE SEQUENCE [LARGE SCALE GENOMIC DNA]</scope>
    <source>
        <strain evidence="8 9">DSM 15049</strain>
    </source>
</reference>
<dbReference type="InterPro" id="IPR023828">
    <property type="entry name" value="Peptidase_S8_Ser-AS"/>
</dbReference>
<feature type="active site" description="Charge relay system" evidence="5">
    <location>
        <position position="383"/>
    </location>
</feature>
<dbReference type="InterPro" id="IPR015500">
    <property type="entry name" value="Peptidase_S8_subtilisin-rel"/>
</dbReference>
<accession>A0ABU0MZA1</accession>
<feature type="active site" description="Charge relay system" evidence="5">
    <location>
        <position position="25"/>
    </location>
</feature>
<sequence length="1012" mass="112045">MSTGITSFKNNTKLTGEGTILGIIDSGIDYTLPVFKFEDGRSKILYYWDQSIDGNPPEGFNHGTLYTSDNINEATIQTTSMHGTHVAGIAASIANNANIIAVRVGRRQVDTFSKSTEFMRAIKFILDKSLELKMPVAINISYGSNEGSHRGLSLFERYIDDMSLFWKNNIVVAAGNNASKGSHKNIKLKDGETQRVEFVVGEDENILNLNIWANYVDEFSISLVNPSNRSTQELSQQNPNINNRLGSTTIVGKFYEIPPYSLLRRITIQMSSVTQITPGIWTVVFEGTDVVEGNIDIYLPVSEGLSKDTRFLEPSEILTVTVPGTASQVITVGSFNSKTDIRSSFSGEGDFASGVYKPDILAPGEDIVSFLPGGTIGALTGTSMATPHVSGVCSLLMQWGIVDGNDPFLYSQKTRAMINKSAKRSDNRVYPNSSYGYGLLNLNNLDLDYMSRSLDRNGNYRFENSISESILVTHTPEFNEDLANFPYNINYIKLSEMYTLMFFESLKREYIEAILRLDSVYIIENVVPINPLGQITRGTENGVIAKEDIGVNFFKTNPNITLRGYGTIIGIIDTGIDYLHKDFIYPDDTSKILYLWDQSKDGKPPEGFFIGTEYTREDINKAIEENDTTLSQDEEGHGTMISGICAGLGNINREYEGIAPEAELVVVKLAKVNGFYTSAMLETAISYIFEIAKRLDVPTVINVSMGSNLLAGYASNTKNKQTYFSNGISIVAGAGNEGNTQTHVSGYIDRAGEIVDVELEIGETEKNLVVEIWMSRPDRINLIVTSPSGEESKIIDLSNYDELTGTFDLENTEYFIRYSYPTSYSGQEHTIVTLKNATRGVWKFRLEGAYISRGMYNVYLPNRVFLNPGTRFKESTPSYTINYLAVRDDVITIGTYNSINKSIWPASSRGPNIIDTIKPDVVAPGVNIIAPYPKNTYATVTGSSAAGAHASGVVSLYYQYVIVDGYYKNKGFMQKVRTYMQGGASRIKGVEYPNPVTGYGVLDFRGMFDQLK</sequence>
<feature type="active site" description="Charge relay system" evidence="5">
    <location>
        <position position="637"/>
    </location>
</feature>
<feature type="active site" description="Charge relay system" evidence="5">
    <location>
        <position position="944"/>
    </location>
</feature>
<dbReference type="SUPFAM" id="SSF52743">
    <property type="entry name" value="Subtilisin-like"/>
    <property type="match status" value="2"/>
</dbReference>
<organism evidence="8 9">
    <name type="scientific">Paraclostridium ghonii</name>
    <dbReference type="NCBI Taxonomy" id="29358"/>
    <lineage>
        <taxon>Bacteria</taxon>
        <taxon>Bacillati</taxon>
        <taxon>Bacillota</taxon>
        <taxon>Clostridia</taxon>
        <taxon>Peptostreptococcales</taxon>
        <taxon>Peptostreptococcaceae</taxon>
        <taxon>Paraclostridium</taxon>
    </lineage>
</organism>
<dbReference type="InterPro" id="IPR034045">
    <property type="entry name" value="Pep_S8_CspA-like"/>
</dbReference>
<dbReference type="Pfam" id="PF00082">
    <property type="entry name" value="Peptidase_S8"/>
    <property type="match status" value="4"/>
</dbReference>
<dbReference type="Gene3D" id="2.60.120.1290">
    <property type="match status" value="2"/>
</dbReference>
<gene>
    <name evidence="8" type="ORF">QOZ92_001309</name>
</gene>
<dbReference type="PROSITE" id="PS00138">
    <property type="entry name" value="SUBTILASE_SER"/>
    <property type="match status" value="1"/>
</dbReference>
<dbReference type="InterPro" id="IPR000209">
    <property type="entry name" value="Peptidase_S8/S53_dom"/>
</dbReference>
<protein>
    <submittedName>
        <fullName evidence="8">Subtilisin family serine protease</fullName>
    </submittedName>
</protein>
<evidence type="ECO:0000256" key="2">
    <source>
        <dbReference type="ARBA" id="ARBA00022670"/>
    </source>
</evidence>
<proteinExistence type="inferred from homology"/>
<dbReference type="InterPro" id="IPR022398">
    <property type="entry name" value="Peptidase_S8_His-AS"/>
</dbReference>
<dbReference type="Proteomes" id="UP001232584">
    <property type="component" value="Unassembled WGS sequence"/>
</dbReference>
<dbReference type="GO" id="GO:0008233">
    <property type="term" value="F:peptidase activity"/>
    <property type="evidence" value="ECO:0007669"/>
    <property type="project" value="UniProtKB-KW"/>
</dbReference>
<dbReference type="PROSITE" id="PS00137">
    <property type="entry name" value="SUBTILASE_HIS"/>
    <property type="match status" value="1"/>
</dbReference>
<dbReference type="CDD" id="cd07478">
    <property type="entry name" value="Peptidases_S8_CspA-like"/>
    <property type="match status" value="2"/>
</dbReference>
<dbReference type="InterPro" id="IPR050131">
    <property type="entry name" value="Peptidase_S8_subtilisin-like"/>
</dbReference>
<dbReference type="GO" id="GO:0006508">
    <property type="term" value="P:proteolysis"/>
    <property type="evidence" value="ECO:0007669"/>
    <property type="project" value="UniProtKB-KW"/>
</dbReference>
<comment type="caution">
    <text evidence="8">The sequence shown here is derived from an EMBL/GenBank/DDBJ whole genome shotgun (WGS) entry which is preliminary data.</text>
</comment>